<dbReference type="GO" id="GO:0046872">
    <property type="term" value="F:metal ion binding"/>
    <property type="evidence" value="ECO:0007669"/>
    <property type="project" value="UniProtKB-KW"/>
</dbReference>
<dbReference type="InterPro" id="IPR002762">
    <property type="entry name" value="CbiX-like"/>
</dbReference>
<protein>
    <submittedName>
        <fullName evidence="3">Sirohydrochlorin cobaltochelatase</fullName>
        <ecNumber evidence="3">4.99.1.3</ecNumber>
    </submittedName>
</protein>
<evidence type="ECO:0000313" key="4">
    <source>
        <dbReference type="Proteomes" id="UP000191901"/>
    </source>
</evidence>
<evidence type="ECO:0000256" key="1">
    <source>
        <dbReference type="ARBA" id="ARBA00022723"/>
    </source>
</evidence>
<dbReference type="EMBL" id="CP021983">
    <property type="protein sequence ID" value="ASC72835.1"/>
    <property type="molecule type" value="Genomic_DNA"/>
</dbReference>
<dbReference type="PANTHER" id="PTHR33542:SF3">
    <property type="entry name" value="SIROHYDROCHLORIN FERROCHELATASE, CHLOROPLASTIC"/>
    <property type="match status" value="1"/>
</dbReference>
<accession>A0A1Z3HRC9</accession>
<reference evidence="3 4" key="1">
    <citation type="journal article" date="2016" name="Biochim. Biophys. Acta">
        <title>Characterization of red-shifted phycobilisomes isolated from the chlorophyll f-containing cyanobacterium Halomicronema hongdechloris.</title>
        <authorList>
            <person name="Li Y."/>
            <person name="Lin Y."/>
            <person name="Garvey C.J."/>
            <person name="Birch D."/>
            <person name="Corkery R.W."/>
            <person name="Loughlin P.C."/>
            <person name="Scheer H."/>
            <person name="Willows R.D."/>
            <person name="Chen M."/>
        </authorList>
    </citation>
    <scope>NUCLEOTIDE SEQUENCE [LARGE SCALE GENOMIC DNA]</scope>
    <source>
        <strain evidence="3 4">C2206</strain>
    </source>
</reference>
<name>A0A1Z3HRC9_9CYAN</name>
<dbReference type="Pfam" id="PF01903">
    <property type="entry name" value="CbiX"/>
    <property type="match status" value="2"/>
</dbReference>
<dbReference type="STRING" id="1641165.XM38_06715"/>
<evidence type="ECO:0000256" key="2">
    <source>
        <dbReference type="ARBA" id="ARBA00023239"/>
    </source>
</evidence>
<evidence type="ECO:0000313" key="3">
    <source>
        <dbReference type="EMBL" id="ASC72835.1"/>
    </source>
</evidence>
<dbReference type="AlphaFoldDB" id="A0A1Z3HRC9"/>
<dbReference type="CDD" id="cd03416">
    <property type="entry name" value="CbiX_SirB_N"/>
    <property type="match status" value="1"/>
</dbReference>
<organism evidence="3 4">
    <name type="scientific">Halomicronema hongdechloris C2206</name>
    <dbReference type="NCBI Taxonomy" id="1641165"/>
    <lineage>
        <taxon>Bacteria</taxon>
        <taxon>Bacillati</taxon>
        <taxon>Cyanobacteriota</taxon>
        <taxon>Cyanophyceae</taxon>
        <taxon>Nodosilineales</taxon>
        <taxon>Nodosilineaceae</taxon>
        <taxon>Halomicronema</taxon>
    </lineage>
</organism>
<dbReference type="OrthoDB" id="482456at2"/>
<gene>
    <name evidence="3" type="primary">cbiX_2</name>
    <name evidence="3" type="ORF">XM38_037950</name>
</gene>
<dbReference type="EC" id="4.99.1.3" evidence="3"/>
<dbReference type="InterPro" id="IPR050963">
    <property type="entry name" value="Sirohydro_Cobaltochel/CbiX"/>
</dbReference>
<keyword evidence="1" id="KW-0479">Metal-binding</keyword>
<keyword evidence="4" id="KW-1185">Reference proteome</keyword>
<dbReference type="KEGG" id="hhg:XM38_037950"/>
<dbReference type="GO" id="GO:0016852">
    <property type="term" value="F:sirohydrochlorin cobaltochelatase activity"/>
    <property type="evidence" value="ECO:0007669"/>
    <property type="project" value="UniProtKB-EC"/>
</dbReference>
<dbReference type="Proteomes" id="UP000191901">
    <property type="component" value="Chromosome"/>
</dbReference>
<sequence>MPSTLPTAYLLISHGSRDLRHQTAMFRLAQLVRERLQLRHGYRRSNRSIALDSSALASLAGGNQPHLSGPHLSGVDAYPLLVGTAALECGLLPLHQQIAEFSQRVRRTGIRRIKLVPLFLLRGVHVMEDIPAEIAQAEQLLENQIQLELCPHLGSHGQLSTLLGRRAATLSCDRTLLLAHGSRRPGGNRTVEAIAKTLGATAAYWSVPPDLETQVIALIQSGCQRLAIVPYFLFAGGTTDAITQLTEELAERFPKITFRLLPPLGATGELADVVVNLVDDHHATPLVPFYRLSRRA</sequence>
<dbReference type="Gene3D" id="3.40.50.1400">
    <property type="match status" value="2"/>
</dbReference>
<dbReference type="RefSeq" id="WP_137455166.1">
    <property type="nucleotide sequence ID" value="NZ_CP021983.2"/>
</dbReference>
<proteinExistence type="predicted"/>
<keyword evidence="2 3" id="KW-0456">Lyase</keyword>
<dbReference type="SUPFAM" id="SSF53800">
    <property type="entry name" value="Chelatase"/>
    <property type="match status" value="1"/>
</dbReference>
<dbReference type="PANTHER" id="PTHR33542">
    <property type="entry name" value="SIROHYDROCHLORIN FERROCHELATASE, CHLOROPLASTIC"/>
    <property type="match status" value="1"/>
</dbReference>